<dbReference type="AlphaFoldDB" id="A0A8S4SA22"/>
<organism evidence="2 3">
    <name type="scientific">Pararge aegeria aegeria</name>
    <dbReference type="NCBI Taxonomy" id="348720"/>
    <lineage>
        <taxon>Eukaryota</taxon>
        <taxon>Metazoa</taxon>
        <taxon>Ecdysozoa</taxon>
        <taxon>Arthropoda</taxon>
        <taxon>Hexapoda</taxon>
        <taxon>Insecta</taxon>
        <taxon>Pterygota</taxon>
        <taxon>Neoptera</taxon>
        <taxon>Endopterygota</taxon>
        <taxon>Lepidoptera</taxon>
        <taxon>Glossata</taxon>
        <taxon>Ditrysia</taxon>
        <taxon>Papilionoidea</taxon>
        <taxon>Nymphalidae</taxon>
        <taxon>Satyrinae</taxon>
        <taxon>Satyrini</taxon>
        <taxon>Parargina</taxon>
        <taxon>Pararge</taxon>
    </lineage>
</organism>
<keyword evidence="3" id="KW-1185">Reference proteome</keyword>
<evidence type="ECO:0000313" key="2">
    <source>
        <dbReference type="EMBL" id="CAH2254219.1"/>
    </source>
</evidence>
<gene>
    <name evidence="2" type="primary">jg14381</name>
    <name evidence="2" type="ORF">PAEG_LOCUS22633</name>
</gene>
<feature type="compositionally biased region" description="Polar residues" evidence="1">
    <location>
        <begin position="9"/>
        <end position="38"/>
    </location>
</feature>
<dbReference type="Proteomes" id="UP000838756">
    <property type="component" value="Unassembled WGS sequence"/>
</dbReference>
<protein>
    <submittedName>
        <fullName evidence="2">Jg14381 protein</fullName>
    </submittedName>
</protein>
<reference evidence="2" key="1">
    <citation type="submission" date="2022-03" db="EMBL/GenBank/DDBJ databases">
        <authorList>
            <person name="Lindestad O."/>
        </authorList>
    </citation>
    <scope>NUCLEOTIDE SEQUENCE</scope>
</reference>
<dbReference type="EMBL" id="CAKXAJ010026072">
    <property type="protein sequence ID" value="CAH2254219.1"/>
    <property type="molecule type" value="Genomic_DNA"/>
</dbReference>
<accession>A0A8S4SA22</accession>
<evidence type="ECO:0000256" key="1">
    <source>
        <dbReference type="SAM" id="MobiDB-lite"/>
    </source>
</evidence>
<sequence length="68" mass="7335">MGGAHSSDNRWTLVSQGAGMSTQRWSVQRGGQKTSSESEPLETIGPGPWTLELATNHQCPAVDVNRLK</sequence>
<comment type="caution">
    <text evidence="2">The sequence shown here is derived from an EMBL/GenBank/DDBJ whole genome shotgun (WGS) entry which is preliminary data.</text>
</comment>
<feature type="region of interest" description="Disordered" evidence="1">
    <location>
        <begin position="1"/>
        <end position="47"/>
    </location>
</feature>
<proteinExistence type="predicted"/>
<evidence type="ECO:0000313" key="3">
    <source>
        <dbReference type="Proteomes" id="UP000838756"/>
    </source>
</evidence>
<name>A0A8S4SA22_9NEOP</name>